<dbReference type="Pfam" id="PF10021">
    <property type="entry name" value="PARG_cat_microb"/>
    <property type="match status" value="1"/>
</dbReference>
<dbReference type="InterPro" id="IPR043472">
    <property type="entry name" value="Macro_dom-like"/>
</dbReference>
<dbReference type="EMBL" id="MZNU01000164">
    <property type="protein sequence ID" value="OWP03868.1"/>
    <property type="molecule type" value="Genomic_DNA"/>
</dbReference>
<protein>
    <recommendedName>
        <fullName evidence="2">Microbial-type PARG catalytic domain-containing protein</fullName>
    </recommendedName>
</protein>
<dbReference type="PANTHER" id="PTHR35596:SF2">
    <property type="entry name" value="MICROBIAL-TYPE PARG CATALYTIC DOMAIN-CONTAINING PROTEIN"/>
    <property type="match status" value="1"/>
</dbReference>
<feature type="domain" description="Microbial-type PARG catalytic" evidence="2">
    <location>
        <begin position="57"/>
        <end position="150"/>
    </location>
</feature>
<dbReference type="NCBIfam" id="TIGR02452">
    <property type="entry name" value="TIGR02452 family protein"/>
    <property type="match status" value="1"/>
</dbReference>
<sequence>MPPSKPKPSEIAAEAKRTYIPYIRQNFSSQWPPTSFLCWTESMAVQSQLKENMQYCRFAFYERDPVDLALDWVEPGDAPIPVIMPANDKRPGGDWEAGVMSPEECLCRRSNLYATLTTPGPGNIGASGTSHYPLPPKTGIYSANVVVFRNGPDKYESLPEYKSLPIISVCPVKRPKLDAAQKKYSFKQEKELMRDKIRTALRIAAWYGHINLVIGTFGLGPGFRNPPEELALMWREALLKDPEFVGRFRDVVFAFDSPEGAVATSSSSSKSSSSKISKSSSASSKSSVAADLEVFRHIFKPAVVHDAFKTPISSPASYSPASSSSTMY</sequence>
<dbReference type="AlphaFoldDB" id="A0A218Z792"/>
<gene>
    <name evidence="3" type="ORF">B2J93_3350</name>
</gene>
<organism evidence="3 4">
    <name type="scientific">Diplocarpon coronariae</name>
    <dbReference type="NCBI Taxonomy" id="2795749"/>
    <lineage>
        <taxon>Eukaryota</taxon>
        <taxon>Fungi</taxon>
        <taxon>Dikarya</taxon>
        <taxon>Ascomycota</taxon>
        <taxon>Pezizomycotina</taxon>
        <taxon>Leotiomycetes</taxon>
        <taxon>Helotiales</taxon>
        <taxon>Drepanopezizaceae</taxon>
        <taxon>Diplocarpon</taxon>
    </lineage>
</organism>
<dbReference type="InParanoid" id="A0A218Z792"/>
<evidence type="ECO:0000313" key="4">
    <source>
        <dbReference type="Proteomes" id="UP000242519"/>
    </source>
</evidence>
<feature type="compositionally biased region" description="Low complexity" evidence="1">
    <location>
        <begin position="265"/>
        <end position="284"/>
    </location>
</feature>
<dbReference type="OrthoDB" id="2440523at2759"/>
<evidence type="ECO:0000313" key="3">
    <source>
        <dbReference type="EMBL" id="OWP03868.1"/>
    </source>
</evidence>
<dbReference type="STRING" id="503106.A0A218Z792"/>
<dbReference type="InterPro" id="IPR019261">
    <property type="entry name" value="PARG_cat_microbial"/>
</dbReference>
<proteinExistence type="predicted"/>
<comment type="caution">
    <text evidence="3">The sequence shown here is derived from an EMBL/GenBank/DDBJ whole genome shotgun (WGS) entry which is preliminary data.</text>
</comment>
<reference evidence="3 4" key="1">
    <citation type="submission" date="2017-04" db="EMBL/GenBank/DDBJ databases">
        <title>Draft genome sequence of Marssonina coronaria NL1: causal agent of apple blotch.</title>
        <authorList>
            <person name="Cheng Q."/>
        </authorList>
    </citation>
    <scope>NUCLEOTIDE SEQUENCE [LARGE SCALE GENOMIC DNA]</scope>
    <source>
        <strain evidence="3 4">NL1</strain>
    </source>
</reference>
<name>A0A218Z792_9HELO</name>
<evidence type="ECO:0000256" key="1">
    <source>
        <dbReference type="SAM" id="MobiDB-lite"/>
    </source>
</evidence>
<feature type="region of interest" description="Disordered" evidence="1">
    <location>
        <begin position="261"/>
        <end position="284"/>
    </location>
</feature>
<dbReference type="Gene3D" id="3.40.220.10">
    <property type="entry name" value="Leucine Aminopeptidase, subunit E, domain 1"/>
    <property type="match status" value="1"/>
</dbReference>
<accession>A0A218Z792</accession>
<dbReference type="PANTHER" id="PTHR35596">
    <property type="entry name" value="DUF2263 DOMAIN-CONTAINING PROTEIN"/>
    <property type="match status" value="1"/>
</dbReference>
<dbReference type="InterPro" id="IPR012664">
    <property type="entry name" value="CHP02452"/>
</dbReference>
<keyword evidence="4" id="KW-1185">Reference proteome</keyword>
<dbReference type="Proteomes" id="UP000242519">
    <property type="component" value="Unassembled WGS sequence"/>
</dbReference>
<evidence type="ECO:0000259" key="2">
    <source>
        <dbReference type="Pfam" id="PF10021"/>
    </source>
</evidence>